<sequence length="77" mass="8400">MHLLAQSLQTEQLHCDQVAMQHLFLLLFLTISHPIDVSTALLLILMGASSPKSLDSIYEPTDPETPPSPSGPIAHIQ</sequence>
<keyword evidence="2" id="KW-0812">Transmembrane</keyword>
<evidence type="ECO:0000313" key="3">
    <source>
        <dbReference type="EMBL" id="PBK88348.1"/>
    </source>
</evidence>
<evidence type="ECO:0000256" key="1">
    <source>
        <dbReference type="SAM" id="MobiDB-lite"/>
    </source>
</evidence>
<keyword evidence="2" id="KW-0472">Membrane</keyword>
<feature type="transmembrane region" description="Helical" evidence="2">
    <location>
        <begin position="23"/>
        <end position="45"/>
    </location>
</feature>
<dbReference type="InParanoid" id="A0A2H3DBV3"/>
<feature type="region of interest" description="Disordered" evidence="1">
    <location>
        <begin position="55"/>
        <end position="77"/>
    </location>
</feature>
<keyword evidence="4" id="KW-1185">Reference proteome</keyword>
<protein>
    <submittedName>
        <fullName evidence="3">Uncharacterized protein</fullName>
    </submittedName>
</protein>
<name>A0A2H3DBV3_ARMGA</name>
<dbReference type="Proteomes" id="UP000217790">
    <property type="component" value="Unassembled WGS sequence"/>
</dbReference>
<gene>
    <name evidence="3" type="ORF">ARMGADRAFT_1084678</name>
</gene>
<reference evidence="4" key="1">
    <citation type="journal article" date="2017" name="Nat. Ecol. Evol.">
        <title>Genome expansion and lineage-specific genetic innovations in the forest pathogenic fungi Armillaria.</title>
        <authorList>
            <person name="Sipos G."/>
            <person name="Prasanna A.N."/>
            <person name="Walter M.C."/>
            <person name="O'Connor E."/>
            <person name="Balint B."/>
            <person name="Krizsan K."/>
            <person name="Kiss B."/>
            <person name="Hess J."/>
            <person name="Varga T."/>
            <person name="Slot J."/>
            <person name="Riley R."/>
            <person name="Boka B."/>
            <person name="Rigling D."/>
            <person name="Barry K."/>
            <person name="Lee J."/>
            <person name="Mihaltcheva S."/>
            <person name="LaButti K."/>
            <person name="Lipzen A."/>
            <person name="Waldron R."/>
            <person name="Moloney N.M."/>
            <person name="Sperisen C."/>
            <person name="Kredics L."/>
            <person name="Vagvoelgyi C."/>
            <person name="Patrignani A."/>
            <person name="Fitzpatrick D."/>
            <person name="Nagy I."/>
            <person name="Doyle S."/>
            <person name="Anderson J.B."/>
            <person name="Grigoriev I.V."/>
            <person name="Gueldener U."/>
            <person name="Muensterkoetter M."/>
            <person name="Nagy L.G."/>
        </authorList>
    </citation>
    <scope>NUCLEOTIDE SEQUENCE [LARGE SCALE GENOMIC DNA]</scope>
    <source>
        <strain evidence="4">Ar21-2</strain>
    </source>
</reference>
<accession>A0A2H3DBV3</accession>
<dbReference type="EMBL" id="KZ293673">
    <property type="protein sequence ID" value="PBK88348.1"/>
    <property type="molecule type" value="Genomic_DNA"/>
</dbReference>
<proteinExistence type="predicted"/>
<evidence type="ECO:0000313" key="4">
    <source>
        <dbReference type="Proteomes" id="UP000217790"/>
    </source>
</evidence>
<dbReference type="AlphaFoldDB" id="A0A2H3DBV3"/>
<evidence type="ECO:0000256" key="2">
    <source>
        <dbReference type="SAM" id="Phobius"/>
    </source>
</evidence>
<organism evidence="3 4">
    <name type="scientific">Armillaria gallica</name>
    <name type="common">Bulbous honey fungus</name>
    <name type="synonym">Armillaria bulbosa</name>
    <dbReference type="NCBI Taxonomy" id="47427"/>
    <lineage>
        <taxon>Eukaryota</taxon>
        <taxon>Fungi</taxon>
        <taxon>Dikarya</taxon>
        <taxon>Basidiomycota</taxon>
        <taxon>Agaricomycotina</taxon>
        <taxon>Agaricomycetes</taxon>
        <taxon>Agaricomycetidae</taxon>
        <taxon>Agaricales</taxon>
        <taxon>Marasmiineae</taxon>
        <taxon>Physalacriaceae</taxon>
        <taxon>Armillaria</taxon>
    </lineage>
</organism>
<keyword evidence="2" id="KW-1133">Transmembrane helix</keyword>